<protein>
    <submittedName>
        <fullName evidence="1">Uncharacterized protein</fullName>
    </submittedName>
</protein>
<evidence type="ECO:0000313" key="1">
    <source>
        <dbReference type="EMBL" id="GGB46992.1"/>
    </source>
</evidence>
<reference evidence="1" key="2">
    <citation type="submission" date="2020-09" db="EMBL/GenBank/DDBJ databases">
        <authorList>
            <person name="Sun Q."/>
            <person name="Zhou Y."/>
        </authorList>
    </citation>
    <scope>NUCLEOTIDE SEQUENCE</scope>
    <source>
        <strain evidence="1">CGMCC 1.15454</strain>
    </source>
</reference>
<sequence length="104" mass="12409">MLSDFPALWEVTKDKKVVTARHSLQSIWKVGLAGEEQKEMVVNYLVDRFKNCVQETNYIRFDIIQGLENLYDYVQNAFIRNTALDLIETEELNKYRKKYKSVWK</sequence>
<name>A0A9W5X5Z8_9BACI</name>
<gene>
    <name evidence="1" type="ORF">GCM10011409_25640</name>
</gene>
<accession>A0A9W5X5Z8</accession>
<reference evidence="1" key="1">
    <citation type="journal article" date="2014" name="Int. J. Syst. Evol. Microbiol.">
        <title>Complete genome sequence of Corynebacterium casei LMG S-19264T (=DSM 44701T), isolated from a smear-ripened cheese.</title>
        <authorList>
            <consortium name="US DOE Joint Genome Institute (JGI-PGF)"/>
            <person name="Walter F."/>
            <person name="Albersmeier A."/>
            <person name="Kalinowski J."/>
            <person name="Ruckert C."/>
        </authorList>
    </citation>
    <scope>NUCLEOTIDE SEQUENCE</scope>
    <source>
        <strain evidence="1">CGMCC 1.15454</strain>
    </source>
</reference>
<dbReference type="AlphaFoldDB" id="A0A9W5X5Z8"/>
<organism evidence="1 2">
    <name type="scientific">Lentibacillus populi</name>
    <dbReference type="NCBI Taxonomy" id="1827502"/>
    <lineage>
        <taxon>Bacteria</taxon>
        <taxon>Bacillati</taxon>
        <taxon>Bacillota</taxon>
        <taxon>Bacilli</taxon>
        <taxon>Bacillales</taxon>
        <taxon>Bacillaceae</taxon>
        <taxon>Lentibacillus</taxon>
    </lineage>
</organism>
<keyword evidence="2" id="KW-1185">Reference proteome</keyword>
<evidence type="ECO:0000313" key="2">
    <source>
        <dbReference type="Proteomes" id="UP000621492"/>
    </source>
</evidence>
<proteinExistence type="predicted"/>
<dbReference type="Proteomes" id="UP000621492">
    <property type="component" value="Unassembled WGS sequence"/>
</dbReference>
<comment type="caution">
    <text evidence="1">The sequence shown here is derived from an EMBL/GenBank/DDBJ whole genome shotgun (WGS) entry which is preliminary data.</text>
</comment>
<dbReference type="EMBL" id="BMJD01000020">
    <property type="protein sequence ID" value="GGB46992.1"/>
    <property type="molecule type" value="Genomic_DNA"/>
</dbReference>